<dbReference type="STRING" id="641491.DND132_0640"/>
<sequence length="124" mass="13451">MPIVPDGGSADDKKRRERAARCLTAYAEQLPMPTEDRLELVLQTLRGLPAGAGPEQALDALLSRLPAPDLQVYPPDAPALHRSHMPCQYLGRPRSGLSGFAAQWGWLAMLGLLLALTLILSLSR</sequence>
<dbReference type="EMBL" id="CP003220">
    <property type="protein sequence ID" value="EGB13856.1"/>
    <property type="molecule type" value="Genomic_DNA"/>
</dbReference>
<name>F0JGI7_9BACT</name>
<keyword evidence="1" id="KW-0472">Membrane</keyword>
<dbReference type="SMR" id="F0JGI7"/>
<evidence type="ECO:0000256" key="1">
    <source>
        <dbReference type="SAM" id="Phobius"/>
    </source>
</evidence>
<protein>
    <submittedName>
        <fullName evidence="2">Uncharacterized protein</fullName>
    </submittedName>
</protein>
<dbReference type="RefSeq" id="WP_014321284.1">
    <property type="nucleotide sequence ID" value="NC_016803.1"/>
</dbReference>
<keyword evidence="1" id="KW-0812">Transmembrane</keyword>
<keyword evidence="3" id="KW-1185">Reference proteome</keyword>
<proteinExistence type="predicted"/>
<evidence type="ECO:0000313" key="3">
    <source>
        <dbReference type="Proteomes" id="UP000007845"/>
    </source>
</evidence>
<dbReference type="AlphaFoldDB" id="F0JGI7"/>
<dbReference type="HOGENOM" id="CLU_2000236_0_0_7"/>
<accession>F0JGI7</accession>
<feature type="transmembrane region" description="Helical" evidence="1">
    <location>
        <begin position="104"/>
        <end position="122"/>
    </location>
</feature>
<dbReference type="Proteomes" id="UP000007845">
    <property type="component" value="Chromosome"/>
</dbReference>
<keyword evidence="1" id="KW-1133">Transmembrane helix</keyword>
<organism evidence="2 3">
    <name type="scientific">Pseudodesulfovibrio mercurii</name>
    <dbReference type="NCBI Taxonomy" id="641491"/>
    <lineage>
        <taxon>Bacteria</taxon>
        <taxon>Pseudomonadati</taxon>
        <taxon>Thermodesulfobacteriota</taxon>
        <taxon>Desulfovibrionia</taxon>
        <taxon>Desulfovibrionales</taxon>
        <taxon>Desulfovibrionaceae</taxon>
    </lineage>
</organism>
<dbReference type="KEGG" id="ddn:DND132_0640"/>
<dbReference type="OrthoDB" id="5465327at2"/>
<gene>
    <name evidence="2" type="ORF">DND132_0640</name>
</gene>
<reference evidence="2 3" key="1">
    <citation type="journal article" date="2011" name="J. Bacteriol.">
        <title>Genome sequence of the mercury-methylating strain Desulfovibrio desulfuricans ND132.</title>
        <authorList>
            <person name="Brown S.D."/>
            <person name="Gilmour C.C."/>
            <person name="Kucken A.M."/>
            <person name="Wall J.D."/>
            <person name="Elias D.A."/>
            <person name="Brandt C.C."/>
            <person name="Podar M."/>
            <person name="Chertkov O."/>
            <person name="Held B."/>
            <person name="Bruce D.C."/>
            <person name="Detter J.C."/>
            <person name="Tapia R."/>
            <person name="Han C.S."/>
            <person name="Goodwin L.A."/>
            <person name="Cheng J.F."/>
            <person name="Pitluck S."/>
            <person name="Woyke T."/>
            <person name="Mikhailova N."/>
            <person name="Ivanova N.N."/>
            <person name="Han J."/>
            <person name="Lucas S."/>
            <person name="Lapidus A.L."/>
            <person name="Land M.L."/>
            <person name="Hauser L.J."/>
            <person name="Palumbo A.V."/>
        </authorList>
    </citation>
    <scope>NUCLEOTIDE SEQUENCE [LARGE SCALE GENOMIC DNA]</scope>
    <source>
        <strain evidence="2 3">ND132</strain>
    </source>
</reference>
<evidence type="ECO:0000313" key="2">
    <source>
        <dbReference type="EMBL" id="EGB13856.1"/>
    </source>
</evidence>
<dbReference type="eggNOG" id="ENOG5031VPI">
    <property type="taxonomic scope" value="Bacteria"/>
</dbReference>